<evidence type="ECO:0000313" key="8">
    <source>
        <dbReference type="EMBL" id="KAK8880582.1"/>
    </source>
</evidence>
<protein>
    <recommendedName>
        <fullName evidence="7">Protein kinase domain-containing protein</fullName>
    </recommendedName>
</protein>
<dbReference type="InterPro" id="IPR011990">
    <property type="entry name" value="TPR-like_helical_dom_sf"/>
</dbReference>
<reference evidence="8 9" key="1">
    <citation type="submission" date="2024-04" db="EMBL/GenBank/DDBJ databases">
        <title>Tritrichomonas musculus Genome.</title>
        <authorList>
            <person name="Alves-Ferreira E."/>
            <person name="Grigg M."/>
            <person name="Lorenzi H."/>
            <person name="Galac M."/>
        </authorList>
    </citation>
    <scope>NUCLEOTIDE SEQUENCE [LARGE SCALE GENOMIC DNA]</scope>
    <source>
        <strain evidence="8 9">EAF2021</strain>
    </source>
</reference>
<dbReference type="InterPro" id="IPR011009">
    <property type="entry name" value="Kinase-like_dom_sf"/>
</dbReference>
<evidence type="ECO:0000256" key="3">
    <source>
        <dbReference type="ARBA" id="ARBA00022840"/>
    </source>
</evidence>
<dbReference type="PROSITE" id="PS00107">
    <property type="entry name" value="PROTEIN_KINASE_ATP"/>
    <property type="match status" value="1"/>
</dbReference>
<sequence>MSGLINISAFTLLKKIGSGSYADVYKVIQKNTGITFAAKVMKKKYDKLTKDERQNLKREIDIMIKLKHESVVKFIGFSPFNFKRKRYPVIILEYLPNKTLKEILNLEKISNSPEGWDGTKKLINMYGIASAMSYLHANDIIHRDLKPDNILMDEYLFPKIADFGLSKFKDTDQTQQYRGTPIYSAPEVFETYSYSFAIDVYSYGIIIYEIITNQRPFPKGIALTELVAKLTMGERPIIDSSVSEPYRKLIERCWAQNPEERPTFNEIVTLLEEDEGFITSTVDRGEYINYIDYVKMAQTEGNALLNFSPVSIYRTTDNTQRNANKEEAEEEEEEEEEDFFEERDDFLQENNIYDKEEIAQFYKNSADKGNLYAMVKYGELLFNGEGVPENKEDAVEYFKMASDYGNIEGMVQYSIALFNGEGVAQNKSAAIKLFKKASYKGNTKAMRKYADSLLNGDGCPQNKEKAVAFYKRAADKGELEAIIKYADLLNKGTAQEKQKAIKMYEKAADKGDVESMFRYAEFLYFGVGVPVNKTEAARYFKMAADFGHLKSIFRIAYMLSEGDGIKKDIRESCHYYKIVSDKGDLLAKNNYAVLLLQIEDTRFRDEDIYNYDDMDKPKIAIDCLKYAADRGCLDAINNWANLHYFGKYISKNKEKAVELYKYAADKGHADAINNYANLLMNGDGIPMDKERAIQLYKIAADKGNQFAAYNYALILTKSGSSSRDEIKNYLKIAADKGHYHAEYLYGQYLLEEDDNEAMKYFKSKADKENDELAFLYGKRICLGESNIAIMEEGIEYINKSSNQNNKRASILSEMIDYNKSCNIY</sequence>
<comment type="similarity">
    <text evidence="4">Belongs to the sel-1 family.</text>
</comment>
<dbReference type="PROSITE" id="PS00108">
    <property type="entry name" value="PROTEIN_KINASE_ST"/>
    <property type="match status" value="1"/>
</dbReference>
<dbReference type="SMART" id="SM00220">
    <property type="entry name" value="S_TKc"/>
    <property type="match status" value="1"/>
</dbReference>
<feature type="domain" description="Protein kinase" evidence="7">
    <location>
        <begin position="10"/>
        <end position="278"/>
    </location>
</feature>
<dbReference type="SUPFAM" id="SSF81901">
    <property type="entry name" value="HCP-like"/>
    <property type="match status" value="3"/>
</dbReference>
<dbReference type="InterPro" id="IPR006597">
    <property type="entry name" value="Sel1-like"/>
</dbReference>
<feature type="binding site" evidence="5">
    <location>
        <position position="39"/>
    </location>
    <ligand>
        <name>ATP</name>
        <dbReference type="ChEBI" id="CHEBI:30616"/>
    </ligand>
</feature>
<evidence type="ECO:0000259" key="7">
    <source>
        <dbReference type="PROSITE" id="PS50011"/>
    </source>
</evidence>
<keyword evidence="9" id="KW-1185">Reference proteome</keyword>
<keyword evidence="1" id="KW-0723">Serine/threonine-protein kinase</keyword>
<dbReference type="Gene3D" id="1.25.40.10">
    <property type="entry name" value="Tetratricopeptide repeat domain"/>
    <property type="match status" value="3"/>
</dbReference>
<dbReference type="CDD" id="cd13999">
    <property type="entry name" value="STKc_MAP3K-like"/>
    <property type="match status" value="1"/>
</dbReference>
<feature type="compositionally biased region" description="Acidic residues" evidence="6">
    <location>
        <begin position="327"/>
        <end position="337"/>
    </location>
</feature>
<keyword evidence="2 5" id="KW-0547">Nucleotide-binding</keyword>
<dbReference type="SMART" id="SM00671">
    <property type="entry name" value="SEL1"/>
    <property type="match status" value="8"/>
</dbReference>
<dbReference type="Pfam" id="PF08238">
    <property type="entry name" value="Sel1"/>
    <property type="match status" value="9"/>
</dbReference>
<dbReference type="InterPro" id="IPR000719">
    <property type="entry name" value="Prot_kinase_dom"/>
</dbReference>
<comment type="caution">
    <text evidence="8">The sequence shown here is derived from an EMBL/GenBank/DDBJ whole genome shotgun (WGS) entry which is preliminary data.</text>
</comment>
<evidence type="ECO:0000313" key="9">
    <source>
        <dbReference type="Proteomes" id="UP001470230"/>
    </source>
</evidence>
<evidence type="ECO:0000256" key="1">
    <source>
        <dbReference type="ARBA" id="ARBA00022527"/>
    </source>
</evidence>
<name>A0ABR2JP01_9EUKA</name>
<keyword evidence="1" id="KW-0418">Kinase</keyword>
<accession>A0ABR2JP01</accession>
<dbReference type="InterPro" id="IPR008271">
    <property type="entry name" value="Ser/Thr_kinase_AS"/>
</dbReference>
<gene>
    <name evidence="8" type="ORF">M9Y10_003262</name>
</gene>
<dbReference type="InterPro" id="IPR001245">
    <property type="entry name" value="Ser-Thr/Tyr_kinase_cat_dom"/>
</dbReference>
<keyword evidence="1" id="KW-0808">Transferase</keyword>
<organism evidence="8 9">
    <name type="scientific">Tritrichomonas musculus</name>
    <dbReference type="NCBI Taxonomy" id="1915356"/>
    <lineage>
        <taxon>Eukaryota</taxon>
        <taxon>Metamonada</taxon>
        <taxon>Parabasalia</taxon>
        <taxon>Tritrichomonadida</taxon>
        <taxon>Tritrichomonadidae</taxon>
        <taxon>Tritrichomonas</taxon>
    </lineage>
</organism>
<dbReference type="Pfam" id="PF00069">
    <property type="entry name" value="Pkinase"/>
    <property type="match status" value="1"/>
</dbReference>
<proteinExistence type="inferred from homology"/>
<dbReference type="SUPFAM" id="SSF56112">
    <property type="entry name" value="Protein kinase-like (PK-like)"/>
    <property type="match status" value="1"/>
</dbReference>
<dbReference type="EMBL" id="JAPFFF010000010">
    <property type="protein sequence ID" value="KAK8880582.1"/>
    <property type="molecule type" value="Genomic_DNA"/>
</dbReference>
<dbReference type="InterPro" id="IPR017441">
    <property type="entry name" value="Protein_kinase_ATP_BS"/>
</dbReference>
<dbReference type="InterPro" id="IPR050767">
    <property type="entry name" value="Sel1_AlgK"/>
</dbReference>
<dbReference type="PANTHER" id="PTHR11102:SF160">
    <property type="entry name" value="ERAD-ASSOCIATED E3 UBIQUITIN-PROTEIN LIGASE COMPONENT HRD3"/>
    <property type="match status" value="1"/>
</dbReference>
<dbReference type="PANTHER" id="PTHR11102">
    <property type="entry name" value="SEL-1-LIKE PROTEIN"/>
    <property type="match status" value="1"/>
</dbReference>
<evidence type="ECO:0000256" key="4">
    <source>
        <dbReference type="ARBA" id="ARBA00038101"/>
    </source>
</evidence>
<dbReference type="Proteomes" id="UP001470230">
    <property type="component" value="Unassembled WGS sequence"/>
</dbReference>
<dbReference type="Gene3D" id="1.10.510.10">
    <property type="entry name" value="Transferase(Phosphotransferase) domain 1"/>
    <property type="match status" value="1"/>
</dbReference>
<dbReference type="PRINTS" id="PR00109">
    <property type="entry name" value="TYRKINASE"/>
</dbReference>
<evidence type="ECO:0000256" key="5">
    <source>
        <dbReference type="PROSITE-ProRule" id="PRU10141"/>
    </source>
</evidence>
<feature type="region of interest" description="Disordered" evidence="6">
    <location>
        <begin position="318"/>
        <end position="337"/>
    </location>
</feature>
<evidence type="ECO:0000256" key="2">
    <source>
        <dbReference type="ARBA" id="ARBA00022741"/>
    </source>
</evidence>
<keyword evidence="3 5" id="KW-0067">ATP-binding</keyword>
<evidence type="ECO:0000256" key="6">
    <source>
        <dbReference type="SAM" id="MobiDB-lite"/>
    </source>
</evidence>
<dbReference type="PROSITE" id="PS50011">
    <property type="entry name" value="PROTEIN_KINASE_DOM"/>
    <property type="match status" value="1"/>
</dbReference>